<sequence>MTDVKQKKRQIVRVEGKAEKKNQAFSNALNQIHGKVLKESDDVILRIEPLHTAIVLAEEESYVEKFLFFFLKRTRITYKVIMDVEVEISWIPVESVQFVTTHTQGPDHVPTPLFKKKWLQKEEI</sequence>
<dbReference type="RefSeq" id="WP_015077433.1">
    <property type="nucleotide sequence ID" value="NZ_BJOJ01000049.1"/>
</dbReference>
<accession>A0AAW9JQS5</accession>
<comment type="caution">
    <text evidence="1">The sequence shown here is derived from an EMBL/GenBank/DDBJ whole genome shotgun (WGS) entry which is preliminary data.</text>
</comment>
<proteinExistence type="predicted"/>
<dbReference type="Pfam" id="PF14189">
    <property type="entry name" value="DUF4312"/>
    <property type="match status" value="1"/>
</dbReference>
<protein>
    <submittedName>
        <fullName evidence="1">DUF4312 family protein</fullName>
    </submittedName>
</protein>
<organism evidence="1 2">
    <name type="scientific">Carnobacterium maltaromaticum</name>
    <name type="common">Carnobacterium piscicola</name>
    <dbReference type="NCBI Taxonomy" id="2751"/>
    <lineage>
        <taxon>Bacteria</taxon>
        <taxon>Bacillati</taxon>
        <taxon>Bacillota</taxon>
        <taxon>Bacilli</taxon>
        <taxon>Lactobacillales</taxon>
        <taxon>Carnobacteriaceae</taxon>
        <taxon>Carnobacterium</taxon>
    </lineage>
</organism>
<dbReference type="Proteomes" id="UP001290462">
    <property type="component" value="Unassembled WGS sequence"/>
</dbReference>
<dbReference type="AlphaFoldDB" id="A0AAW9JQS5"/>
<name>A0AAW9JQS5_CARML</name>
<gene>
    <name evidence="1" type="ORF">RAK27_10235</name>
</gene>
<dbReference type="NCBIfam" id="TIGR03578">
    <property type="entry name" value="EF_0831"/>
    <property type="match status" value="1"/>
</dbReference>
<dbReference type="EMBL" id="JAVBVO010000003">
    <property type="protein sequence ID" value="MDZ5759035.1"/>
    <property type="molecule type" value="Genomic_DNA"/>
</dbReference>
<dbReference type="InterPro" id="IPR020037">
    <property type="entry name" value="DUF4312"/>
</dbReference>
<evidence type="ECO:0000313" key="1">
    <source>
        <dbReference type="EMBL" id="MDZ5759035.1"/>
    </source>
</evidence>
<reference evidence="1" key="1">
    <citation type="submission" date="2023-08" db="EMBL/GenBank/DDBJ databases">
        <title>Genomic characterization of piscicolin 126 produced by Carnobacterium maltaromaticum CM22 strain isolated from salmon (Salmo salar).</title>
        <authorList>
            <person name="Gonzalez-Gragera E."/>
            <person name="Garcia-Lopez J.D."/>
            <person name="Teso-Perez C."/>
            <person name="Gimenez-Hernandez I."/>
            <person name="Peralta-Sanchez J.M."/>
            <person name="Valdivia E."/>
            <person name="Montalban-Lopez M."/>
            <person name="Martin-Platero A.M."/>
            <person name="Banos A."/>
            <person name="Martinez-Bueno M."/>
        </authorList>
    </citation>
    <scope>NUCLEOTIDE SEQUENCE</scope>
    <source>
        <strain evidence="1">CM22</strain>
    </source>
</reference>
<evidence type="ECO:0000313" key="2">
    <source>
        <dbReference type="Proteomes" id="UP001290462"/>
    </source>
</evidence>